<dbReference type="NCBIfam" id="TIGR03696">
    <property type="entry name" value="Rhs_assc_core"/>
    <property type="match status" value="1"/>
</dbReference>
<dbReference type="Proteomes" id="UP000652681">
    <property type="component" value="Unassembled WGS sequence"/>
</dbReference>
<evidence type="ECO:0008006" key="3">
    <source>
        <dbReference type="Google" id="ProtNLM"/>
    </source>
</evidence>
<dbReference type="Gene3D" id="1.10.575.10">
    <property type="entry name" value="P1 Nuclease"/>
    <property type="match status" value="1"/>
</dbReference>
<dbReference type="PANTHER" id="PTHR32305">
    <property type="match status" value="1"/>
</dbReference>
<evidence type="ECO:0000313" key="2">
    <source>
        <dbReference type="Proteomes" id="UP000652681"/>
    </source>
</evidence>
<comment type="caution">
    <text evidence="1">The sequence shown here is derived from an EMBL/GenBank/DDBJ whole genome shotgun (WGS) entry which is preliminary data.</text>
</comment>
<dbReference type="SUPFAM" id="SSF48537">
    <property type="entry name" value="Phospholipase C/P1 nuclease"/>
    <property type="match status" value="1"/>
</dbReference>
<gene>
    <name evidence="1" type="ORF">H9Y05_09130</name>
</gene>
<dbReference type="EMBL" id="JACVEL010000005">
    <property type="protein sequence ID" value="MBC9812632.1"/>
    <property type="molecule type" value="Genomic_DNA"/>
</dbReference>
<proteinExistence type="predicted"/>
<name>A0A8J6P683_9FLAO</name>
<dbReference type="InterPro" id="IPR022385">
    <property type="entry name" value="Rhs_assc_core"/>
</dbReference>
<dbReference type="GO" id="GO:0016788">
    <property type="term" value="F:hydrolase activity, acting on ester bonds"/>
    <property type="evidence" value="ECO:0007669"/>
    <property type="project" value="InterPro"/>
</dbReference>
<evidence type="ECO:0000313" key="1">
    <source>
        <dbReference type="EMBL" id="MBC9812632.1"/>
    </source>
</evidence>
<protein>
    <recommendedName>
        <fullName evidence="3">RHS repeat-associated core domain-containing protein</fullName>
    </recommendedName>
</protein>
<sequence length="3101" mass="350752">MNVRLLSLFITLLVGHQVHGQLTGGRENSQKSPSVSEVGKLSGGIYSGDVNTFTGGHQSSIPLGSVSTLSGLGYTLELNRGSSFSFGSNEPKVKGLLYGDGWELNIPVITVTTDNFHRFNNGDECNDNGSNILFNTNTKTSDYDRSWEGDVFWLEPYVSIPGVGSGRAVFKYVDAVDANCAVFVLNKFSTSVELRFYGTSWVVNVGDGSVYVFEGTIRQFSAPSNKRQFHFQNDGSYETGDEGTAVVLENNYPSKEDAVNVIEPKIYYNSWYCSRIFHPNYQGQNILFEYERYGEVNFFQEFQQENYQDVHRSVFLDRSASYLPDYTTYRDIVLQRVIGSSVDGNTDIIELEYGIDGSLSSNYLLTPGVSGAVATDPMYCSQVVKRYDGTSSNSYSGWHRYPHANRNKTINPEDINETNPYINPSGNYQREGVTAVASGIPFDHGFLESPRISDGAALVAGDLYEIRTRVTRPSGSDLKNGNGTLDIAVVTNNDATISYSEPSSPILHTVYGATRGEQLFSTFNMAMKWQMGWGDEVLQTSNLFVMPNLPTNFQGFNIQVGPGNSDIDYDYYSNTDLYYTTTTPVQSINRPNALWAYPQLKGYTPLKSSGTIARNFGTGHPWGNMIPVYNHRALVGASGTGSPASFEELYKGTWSMTATDIATHGDHHNPTKFNNTVELEEVELIRHGRTGYMLMGVKQYRMEGEYGGPVTTGKKLVSQKRIKYEIKHVDVRQNRNYANGNSVVMGTNNSDVILLKSVHEVPLEGNLYASNFGLSDPTVVLTTDFEYTNLLPASGTYSQAAPYVGLVYYALTKFTDNLGGITEIEYYPIHAAPTRTYSTMNFNWNCGTYSPASYGVEKSFTMNLAVKYITKRSADYDALTQAFVPSTRRWEYVYDLTKPTFSFKRFELPSGHFRSRYANSYERGYAKVTVYEPALETGERNYTVHEFYGNVNYPYTLPGTTTITDYLYYGKPKSVRTYDHQGKIHREKLFDYSYTLAFEDGYGRPNFYRDQVNRYHQPITDNYEYRDYYTGEELTALVGSTLLTGDAAKWTIAGDVRGLAGAEGYSMEHPKYLPFYFHDELRASFTMSDVNGDSLTSGYMNPAYAFNSYFVKLVSEIDRTYEDGLTTQLISNPVVVTDPVRNKEPKAPNPFGGGIVKPATAFDSLYLDMITNAPAESAYNALMQAGGSLSEQVLGAMGQSDSFTFDQKVDIMANQNGLTDGIWLGILDMSTYLTSLQLQRLVLSQPYFTDTIQKKAIEVRLTDKSILTAILTHNAYLSDDVVGYITRTPSDWLGASYEDALAAQPHQFTDSLLKVIVEDDKLKSSILTDVLKHQQPLDDHYRILIDRTEFTTASIADLFLTGDGTPSDTILYYFFTERTTDSATAQAIIDHVARPLPNYLKGHLQITFPLIVFHNWETMPGYNPLSAYCGNPVSGSRIYIETKTEYEYYEADYRGHAQGKAYELLMGMISSIDEPSTFPKNVPTYSMDDVYIPALRLKYEPSWQVFAKKVTSPHLPGAYQREEYFYLYDLQNRYGRHWANYDVTNYDKYQVEEFWDTGIPLDTIVYNNDLNAVYHPYGQLPEIPQYDGMVKSREYNMRGIPFQKTNFSRTAADPAVVSRSEYYHYDARWNFTDLPGASIERTFTGDTCIIPPGEPSCPCVYENHIFGDYEMGLLEQRYPLEDYCYYHLGGDGTGWQYAYWVCPQSVDPYLCYDGITSAICAEPEGPESPENPGGPIAIYPIGEVLSKTLQLRSTYVQVDTVDYLSDHDFLDNKWDRKNRYIAEFGMDGIGPDPIDGFQGVNYRMILPFTSLLSEKVLERNRHTQVALLEDATGLKTKYHYQKPTFYHYRNTRCESDGYSTVVYRNTGLPFRVTVGYGRADSMGTDYAYTEAAQVATTINPFGLEMRYTFDGFNRLIRVSEFDGTNTLVLSEAAYHLWDRGSASDDFMERAAQNYVEKRVFNSSDPADYSFTREYADPLGRAAGAVTVYNEQGDTRFIHTGSIWYDKWDRGIRQFKNVSASASIPSGQTHAIPALQWDFTTSFTESDLERTPKNRAKEAADFGVSITSPLDKTVRKSYAIASNVYTSCELELSGDELRAIMTDGNTAAFRFFRVQTLDQDNNKSVVYTNAFGQTIGTISYLTASDKVITLFVYDNMGNVKKVINPVKLENTYEYNLLGQLYRETTPEAGEKKYMYNKRGQVSLALDQELWSRMDGPDRAPLYREYRYDAYGRPSEVGLIEGPVYRESTLYGPLHYKTEFYGFLEDGIKYPLCDVPHYSSTPPQECAYFDYVFSHSSTQDWLLRYQVTELEGVFNPGTYPADYLWDVVFSTPAYHTLVQSEKKYVYQNNTGLLARTESYDLSGYEIQRVLYGYNARGQINHQKTYFNETPQTITDITLVESAVIEYPAYSTQGLPLHQSVDMDNDGNLELQYFYQYDALGRLRAIKVLDNNGIADNATTIARYTYNDVEGVLAERMHELDKSLTKTNYSYDVRTRINRISSSNLTLDNPTVLVSHFYSYDGNAPTYQGQYIPSCGFSYNGNINAVMSSYNFSGVYGSAPSEFNYAAVYGYKYDRLNRLTDADGMVGDFVVHAMGLGLGQGPVNDALAIGDERYSYDKIGNIKQLSRTVRHSDPMNTAVVSKVEGWNYYYNGFNKLTQVNGFPGTTTRTYTYDKNGNLLTDSYREIAATEYGRTAYPYYLEADNNKIAYLYSVDDQRMYKKVDSPTETTTEFYLQDATGKTVALRRKVGSAAATWEYYVTGAEREARIKNVTHDGDLEPNEIEFYLYDHLGNTRVVYEHTYAGSALELVINYAADYFPYGKVLREYVNTSTGDPEKFLTTQHERDKETGLDYRGARFYDSDIARFLSLDPLAKEFPTWSAYNYVMGNPISLIDPDGRSPENTNGGGEKLNRMPNWASQKGFYVHQRANNLASLQLFSDKSIDWNTSIVLIKQLNKAAVYADSKQFQTSEYSYRHAMRNGEQTVEQAKELADAFVRERYLWARYDYDNGNYEQAYFNLGVALHAIQDATSPAHGGFQKWTGEESVGQLVDHATSELYYPGTKSNLQKETNSFLQSFFNKQDLPEGNIFDNIKIDQPKEREVLRGD</sequence>
<accession>A0A8J6P683</accession>
<dbReference type="InterPro" id="IPR008947">
    <property type="entry name" value="PLipase_C/P1_nuclease_dom_sf"/>
</dbReference>
<dbReference type="Gene3D" id="2.180.10.10">
    <property type="entry name" value="RHS repeat-associated core"/>
    <property type="match status" value="2"/>
</dbReference>
<dbReference type="PANTHER" id="PTHR32305:SF15">
    <property type="entry name" value="PROTEIN RHSA-RELATED"/>
    <property type="match status" value="1"/>
</dbReference>
<keyword evidence="2" id="KW-1185">Reference proteome</keyword>
<reference evidence="1" key="1">
    <citation type="submission" date="2020-09" db="EMBL/GenBank/DDBJ databases">
        <title>Taishania pollutisoli gen. nov., sp. nov., Isolated from Tetrabromobisphenol A-Contaminated Soil.</title>
        <authorList>
            <person name="Chen Q."/>
        </authorList>
    </citation>
    <scope>NUCLEOTIDE SEQUENCE</scope>
    <source>
        <strain evidence="1">CZZ-1</strain>
    </source>
</reference>
<dbReference type="RefSeq" id="WP_216714100.1">
    <property type="nucleotide sequence ID" value="NZ_JACVEL010000005.1"/>
</dbReference>
<dbReference type="InterPro" id="IPR050708">
    <property type="entry name" value="T6SS_VgrG/RHS"/>
</dbReference>
<organism evidence="1 2">
    <name type="scientific">Taishania pollutisoli</name>
    <dbReference type="NCBI Taxonomy" id="2766479"/>
    <lineage>
        <taxon>Bacteria</taxon>
        <taxon>Pseudomonadati</taxon>
        <taxon>Bacteroidota</taxon>
        <taxon>Flavobacteriia</taxon>
        <taxon>Flavobacteriales</taxon>
        <taxon>Crocinitomicaceae</taxon>
        <taxon>Taishania</taxon>
    </lineage>
</organism>